<dbReference type="EMBL" id="KL142425">
    <property type="protein sequence ID" value="KDR66301.1"/>
    <property type="molecule type" value="Genomic_DNA"/>
</dbReference>
<keyword evidence="2" id="KW-1185">Reference proteome</keyword>
<dbReference type="HOGENOM" id="CLU_2277726_0_0_1"/>
<gene>
    <name evidence="1" type="ORF">GALMADRAFT_1162469</name>
</gene>
<proteinExistence type="predicted"/>
<name>A0A067S660_GALM3</name>
<protein>
    <submittedName>
        <fullName evidence="1">Uncharacterized protein</fullName>
    </submittedName>
</protein>
<sequence length="102" mass="11321">MPKLPGNAIPNPLSASKIVPMGRKANDEQSHSQVDTCIICRQDTDETILVWCLRGFLESEWLEDDKQRAAADSPNSDFAHSANPRVRQLAAFCLADLFAYSD</sequence>
<evidence type="ECO:0000313" key="1">
    <source>
        <dbReference type="EMBL" id="KDR66301.1"/>
    </source>
</evidence>
<accession>A0A067S660</accession>
<evidence type="ECO:0000313" key="2">
    <source>
        <dbReference type="Proteomes" id="UP000027222"/>
    </source>
</evidence>
<dbReference type="AlphaFoldDB" id="A0A067S660"/>
<organism evidence="1 2">
    <name type="scientific">Galerina marginata (strain CBS 339.88)</name>
    <dbReference type="NCBI Taxonomy" id="685588"/>
    <lineage>
        <taxon>Eukaryota</taxon>
        <taxon>Fungi</taxon>
        <taxon>Dikarya</taxon>
        <taxon>Basidiomycota</taxon>
        <taxon>Agaricomycotina</taxon>
        <taxon>Agaricomycetes</taxon>
        <taxon>Agaricomycetidae</taxon>
        <taxon>Agaricales</taxon>
        <taxon>Agaricineae</taxon>
        <taxon>Strophariaceae</taxon>
        <taxon>Galerina</taxon>
    </lineage>
</organism>
<reference evidence="2" key="1">
    <citation type="journal article" date="2014" name="Proc. Natl. Acad. Sci. U.S.A.">
        <title>Extensive sampling of basidiomycete genomes demonstrates inadequacy of the white-rot/brown-rot paradigm for wood decay fungi.</title>
        <authorList>
            <person name="Riley R."/>
            <person name="Salamov A.A."/>
            <person name="Brown D.W."/>
            <person name="Nagy L.G."/>
            <person name="Floudas D."/>
            <person name="Held B.W."/>
            <person name="Levasseur A."/>
            <person name="Lombard V."/>
            <person name="Morin E."/>
            <person name="Otillar R."/>
            <person name="Lindquist E.A."/>
            <person name="Sun H."/>
            <person name="LaButti K.M."/>
            <person name="Schmutz J."/>
            <person name="Jabbour D."/>
            <person name="Luo H."/>
            <person name="Baker S.E."/>
            <person name="Pisabarro A.G."/>
            <person name="Walton J.D."/>
            <person name="Blanchette R.A."/>
            <person name="Henrissat B."/>
            <person name="Martin F."/>
            <person name="Cullen D."/>
            <person name="Hibbett D.S."/>
            <person name="Grigoriev I.V."/>
        </authorList>
    </citation>
    <scope>NUCLEOTIDE SEQUENCE [LARGE SCALE GENOMIC DNA]</scope>
    <source>
        <strain evidence="2">CBS 339.88</strain>
    </source>
</reference>
<dbReference type="Proteomes" id="UP000027222">
    <property type="component" value="Unassembled WGS sequence"/>
</dbReference>